<dbReference type="EMBL" id="VBQZ03000062">
    <property type="protein sequence ID" value="MXQ90286.1"/>
    <property type="molecule type" value="Genomic_DNA"/>
</dbReference>
<protein>
    <submittedName>
        <fullName evidence="1">Uncharacterized protein</fullName>
    </submittedName>
</protein>
<keyword evidence="2" id="KW-1185">Reference proteome</keyword>
<dbReference type="AlphaFoldDB" id="A0A6B0RQS3"/>
<evidence type="ECO:0000313" key="2">
    <source>
        <dbReference type="Proteomes" id="UP000322234"/>
    </source>
</evidence>
<name>A0A6B0RQS3_9CETA</name>
<organism evidence="1 2">
    <name type="scientific">Bos mutus</name>
    <name type="common">wild yak</name>
    <dbReference type="NCBI Taxonomy" id="72004"/>
    <lineage>
        <taxon>Eukaryota</taxon>
        <taxon>Metazoa</taxon>
        <taxon>Chordata</taxon>
        <taxon>Craniata</taxon>
        <taxon>Vertebrata</taxon>
        <taxon>Euteleostomi</taxon>
        <taxon>Mammalia</taxon>
        <taxon>Eutheria</taxon>
        <taxon>Laurasiatheria</taxon>
        <taxon>Artiodactyla</taxon>
        <taxon>Ruminantia</taxon>
        <taxon>Pecora</taxon>
        <taxon>Bovidae</taxon>
        <taxon>Bovinae</taxon>
        <taxon>Bos</taxon>
    </lineage>
</organism>
<sequence>MTQIFTDPQCITIIRMERGSRLGVCGSTADQAGRQEGVKKGQQLYLQPPQSSWTRRFLSPSWHRAVKEGEEDCKSSTFYEIRYLGIKEELSDKQLELAILKRVLNNEAYAVAKMY</sequence>
<accession>A0A6B0RQS3</accession>
<reference evidence="1" key="1">
    <citation type="submission" date="2019-10" db="EMBL/GenBank/DDBJ databases">
        <title>The sequence and de novo assembly of the wild yak genome.</title>
        <authorList>
            <person name="Liu Y."/>
        </authorList>
    </citation>
    <scope>NUCLEOTIDE SEQUENCE [LARGE SCALE GENOMIC DNA]</scope>
    <source>
        <strain evidence="1">WY2019</strain>
    </source>
</reference>
<gene>
    <name evidence="1" type="ORF">E5288_WYG001998</name>
</gene>
<dbReference type="Proteomes" id="UP000322234">
    <property type="component" value="Unassembled WGS sequence"/>
</dbReference>
<proteinExistence type="predicted"/>
<comment type="caution">
    <text evidence="1">The sequence shown here is derived from an EMBL/GenBank/DDBJ whole genome shotgun (WGS) entry which is preliminary data.</text>
</comment>
<evidence type="ECO:0000313" key="1">
    <source>
        <dbReference type="EMBL" id="MXQ90286.1"/>
    </source>
</evidence>